<comment type="caution">
    <text evidence="2">The sequence shown here is derived from an EMBL/GenBank/DDBJ whole genome shotgun (WGS) entry which is preliminary data.</text>
</comment>
<name>A0AAV5AMY0_9AGAM</name>
<protein>
    <submittedName>
        <fullName evidence="2">Uncharacterized protein</fullName>
    </submittedName>
</protein>
<accession>A0AAV5AMY0</accession>
<keyword evidence="1" id="KW-0812">Transmembrane</keyword>
<feature type="transmembrane region" description="Helical" evidence="1">
    <location>
        <begin position="63"/>
        <end position="85"/>
    </location>
</feature>
<organism evidence="2 3">
    <name type="scientific">Clathrus columnatus</name>
    <dbReference type="NCBI Taxonomy" id="1419009"/>
    <lineage>
        <taxon>Eukaryota</taxon>
        <taxon>Fungi</taxon>
        <taxon>Dikarya</taxon>
        <taxon>Basidiomycota</taxon>
        <taxon>Agaricomycotina</taxon>
        <taxon>Agaricomycetes</taxon>
        <taxon>Phallomycetidae</taxon>
        <taxon>Phallales</taxon>
        <taxon>Clathraceae</taxon>
        <taxon>Clathrus</taxon>
    </lineage>
</organism>
<dbReference type="Proteomes" id="UP001050691">
    <property type="component" value="Unassembled WGS sequence"/>
</dbReference>
<keyword evidence="3" id="KW-1185">Reference proteome</keyword>
<dbReference type="EMBL" id="BPWL01000012">
    <property type="protein sequence ID" value="GJJ16037.1"/>
    <property type="molecule type" value="Genomic_DNA"/>
</dbReference>
<reference evidence="2" key="1">
    <citation type="submission" date="2021-10" db="EMBL/GenBank/DDBJ databases">
        <title>De novo Genome Assembly of Clathrus columnatus (Basidiomycota, Fungi) Using Illumina and Nanopore Sequence Data.</title>
        <authorList>
            <person name="Ogiso-Tanaka E."/>
            <person name="Itagaki H."/>
            <person name="Hosoya T."/>
            <person name="Hosaka K."/>
        </authorList>
    </citation>
    <scope>NUCLEOTIDE SEQUENCE</scope>
    <source>
        <strain evidence="2">MO-923</strain>
    </source>
</reference>
<dbReference type="AlphaFoldDB" id="A0AAV5AMY0"/>
<evidence type="ECO:0000313" key="3">
    <source>
        <dbReference type="Proteomes" id="UP001050691"/>
    </source>
</evidence>
<evidence type="ECO:0000313" key="2">
    <source>
        <dbReference type="EMBL" id="GJJ16037.1"/>
    </source>
</evidence>
<proteinExistence type="predicted"/>
<gene>
    <name evidence="2" type="ORF">Clacol_010316</name>
</gene>
<evidence type="ECO:0000256" key="1">
    <source>
        <dbReference type="SAM" id="Phobius"/>
    </source>
</evidence>
<sequence>MNNGTISSLANQIAELTYQEQNSTIDRNKNNYPLSHLAAHYPVTQYMVIMTASDYILTVKSVIAFNLIHNIALILFETLAFIGLIRQIWGLWKSKKSLDLQDYKDISTLLLRQAEKKDNM</sequence>
<keyword evidence="1" id="KW-0472">Membrane</keyword>
<keyword evidence="1" id="KW-1133">Transmembrane helix</keyword>